<comment type="caution">
    <text evidence="10">The sequence shown here is derived from an EMBL/GenBank/DDBJ whole genome shotgun (WGS) entry which is preliminary data.</text>
</comment>
<protein>
    <recommendedName>
        <fullName evidence="3 7">Malonyl CoA-acyl carrier protein transacylase</fullName>
        <ecNumber evidence="2 7">2.3.1.39</ecNumber>
    </recommendedName>
</protein>
<proteinExistence type="inferred from homology"/>
<dbReference type="UniPathway" id="UPA00094"/>
<sequence length="302" mass="32692">MKILFTFPGQGTQRAGMLQKLPQDGDIMARVRAVLGDETDTLDTEEVLKHTRAVQLCLLIAGVACAEELERNGVLPDMVCGLSIGAFPAAVVAGALSFEDALRLVALRGDLMEQAYPQGYGLTAITGLQLNQVERLVESSGTYIANINAEQQIVIAGREEDMAAMAQKALASGAQKAKQLAVSVPSHCELLAEPARKLQQAFADVTLNRPRCTYLSGSTARVAWQPEQIAEDLALNMSRTVRWRDAMIAANERDVRLAIEMPPGSVLTGLTRQAFREGEMVCAENNSVTVLQRLAERTKAAR</sequence>
<dbReference type="InterPro" id="IPR050858">
    <property type="entry name" value="Mal-CoA-ACP_Trans/PKS_FabD"/>
</dbReference>
<dbReference type="EMBL" id="QZWH01000036">
    <property type="protein sequence ID" value="RJT20774.1"/>
    <property type="molecule type" value="Genomic_DNA"/>
</dbReference>
<dbReference type="SMART" id="SM00827">
    <property type="entry name" value="PKS_AT"/>
    <property type="match status" value="1"/>
</dbReference>
<keyword evidence="5 7" id="KW-0012">Acyltransferase</keyword>
<dbReference type="InterPro" id="IPR016036">
    <property type="entry name" value="Malonyl_transacylase_ACP-bd"/>
</dbReference>
<comment type="pathway">
    <text evidence="1">Lipid metabolism; fatty acid biosynthesis.</text>
</comment>
<feature type="active site" evidence="8">
    <location>
        <position position="187"/>
    </location>
</feature>
<comment type="similarity">
    <text evidence="7">Belongs to the fabD family.</text>
</comment>
<evidence type="ECO:0000313" key="11">
    <source>
        <dbReference type="Proteomes" id="UP000276295"/>
    </source>
</evidence>
<keyword evidence="11" id="KW-1185">Reference proteome</keyword>
<evidence type="ECO:0000256" key="1">
    <source>
        <dbReference type="ARBA" id="ARBA00005194"/>
    </source>
</evidence>
<dbReference type="InterPro" id="IPR001227">
    <property type="entry name" value="Ac_transferase_dom_sf"/>
</dbReference>
<accession>A0A3A5JV85</accession>
<dbReference type="PANTHER" id="PTHR42681">
    <property type="entry name" value="MALONYL-COA-ACYL CARRIER PROTEIN TRANSACYLASE, MITOCHONDRIAL"/>
    <property type="match status" value="1"/>
</dbReference>
<keyword evidence="4 7" id="KW-0808">Transferase</keyword>
<dbReference type="InterPro" id="IPR024925">
    <property type="entry name" value="Malonyl_CoA-ACP_transAc"/>
</dbReference>
<name>A0A3A5JV85_9ENTR</name>
<dbReference type="Proteomes" id="UP000276295">
    <property type="component" value="Unassembled WGS sequence"/>
</dbReference>
<gene>
    <name evidence="10" type="primary">mdcH</name>
    <name evidence="10" type="ORF">D6029_15680</name>
</gene>
<dbReference type="PIRSF" id="PIRSF000446">
    <property type="entry name" value="Mct"/>
    <property type="match status" value="1"/>
</dbReference>
<evidence type="ECO:0000313" key="10">
    <source>
        <dbReference type="EMBL" id="RJT20774.1"/>
    </source>
</evidence>
<feature type="active site" evidence="8">
    <location>
        <position position="83"/>
    </location>
</feature>
<dbReference type="Gene3D" id="3.40.366.10">
    <property type="entry name" value="Malonyl-Coenzyme A Acyl Carrier Protein, domain 2"/>
    <property type="match status" value="1"/>
</dbReference>
<evidence type="ECO:0000256" key="3">
    <source>
        <dbReference type="ARBA" id="ARBA00018953"/>
    </source>
</evidence>
<dbReference type="NCBIfam" id="TIGR03131">
    <property type="entry name" value="malonate_mdcH"/>
    <property type="match status" value="1"/>
</dbReference>
<dbReference type="InterPro" id="IPR016035">
    <property type="entry name" value="Acyl_Trfase/lysoPLipase"/>
</dbReference>
<evidence type="ECO:0000259" key="9">
    <source>
        <dbReference type="SMART" id="SM00827"/>
    </source>
</evidence>
<reference evidence="10 11" key="1">
    <citation type="submission" date="2018-09" db="EMBL/GenBank/DDBJ databases">
        <title>Draft genome sequence of Buttiauxella izardii CCUG 35510T.</title>
        <authorList>
            <person name="Salva-Serra F."/>
            <person name="Marathe N."/>
            <person name="Moore E."/>
            <person name="Stadler-Svensson L."/>
            <person name="Engstrom-Jakobsson H."/>
        </authorList>
    </citation>
    <scope>NUCLEOTIDE SEQUENCE [LARGE SCALE GENOMIC DNA]</scope>
    <source>
        <strain evidence="10 11">CCUG 35510</strain>
    </source>
</reference>
<evidence type="ECO:0000256" key="7">
    <source>
        <dbReference type="PIRNR" id="PIRNR000446"/>
    </source>
</evidence>
<dbReference type="GO" id="GO:0005829">
    <property type="term" value="C:cytosol"/>
    <property type="evidence" value="ECO:0007669"/>
    <property type="project" value="TreeGrafter"/>
</dbReference>
<dbReference type="InterPro" id="IPR017554">
    <property type="entry name" value="Malonate_deCOase_MdcHsu"/>
</dbReference>
<dbReference type="GO" id="GO:0004314">
    <property type="term" value="F:[acyl-carrier-protein] S-malonyltransferase activity"/>
    <property type="evidence" value="ECO:0007669"/>
    <property type="project" value="UniProtKB-EC"/>
</dbReference>
<dbReference type="Pfam" id="PF00698">
    <property type="entry name" value="Acyl_transf_1"/>
    <property type="match status" value="1"/>
</dbReference>
<dbReference type="Gene3D" id="3.30.70.250">
    <property type="entry name" value="Malonyl-CoA ACP transacylase, ACP-binding"/>
    <property type="match status" value="1"/>
</dbReference>
<dbReference type="SUPFAM" id="SSF55048">
    <property type="entry name" value="Probable ACP-binding domain of malonyl-CoA ACP transacylase"/>
    <property type="match status" value="1"/>
</dbReference>
<dbReference type="GO" id="GO:0006633">
    <property type="term" value="P:fatty acid biosynthetic process"/>
    <property type="evidence" value="ECO:0007669"/>
    <property type="project" value="UniProtKB-UniPathway"/>
</dbReference>
<evidence type="ECO:0000256" key="4">
    <source>
        <dbReference type="ARBA" id="ARBA00022679"/>
    </source>
</evidence>
<organism evidence="10 11">
    <name type="scientific">Buttiauxella izardii</name>
    <dbReference type="NCBI Taxonomy" id="82991"/>
    <lineage>
        <taxon>Bacteria</taxon>
        <taxon>Pseudomonadati</taxon>
        <taxon>Pseudomonadota</taxon>
        <taxon>Gammaproteobacteria</taxon>
        <taxon>Enterobacterales</taxon>
        <taxon>Enterobacteriaceae</taxon>
        <taxon>Buttiauxella</taxon>
    </lineage>
</organism>
<dbReference type="EC" id="2.3.1.39" evidence="2 7"/>
<evidence type="ECO:0000256" key="5">
    <source>
        <dbReference type="ARBA" id="ARBA00023315"/>
    </source>
</evidence>
<dbReference type="InterPro" id="IPR014043">
    <property type="entry name" value="Acyl_transferase_dom"/>
</dbReference>
<dbReference type="SUPFAM" id="SSF52151">
    <property type="entry name" value="FabD/lysophospholipase-like"/>
    <property type="match status" value="1"/>
</dbReference>
<dbReference type="AlphaFoldDB" id="A0A3A5JV85"/>
<comment type="catalytic activity">
    <reaction evidence="6 7">
        <text>holo-[ACP] + malonyl-CoA = malonyl-[ACP] + CoA</text>
        <dbReference type="Rhea" id="RHEA:41792"/>
        <dbReference type="Rhea" id="RHEA-COMP:9623"/>
        <dbReference type="Rhea" id="RHEA-COMP:9685"/>
        <dbReference type="ChEBI" id="CHEBI:57287"/>
        <dbReference type="ChEBI" id="CHEBI:57384"/>
        <dbReference type="ChEBI" id="CHEBI:64479"/>
        <dbReference type="ChEBI" id="CHEBI:78449"/>
        <dbReference type="EC" id="2.3.1.39"/>
    </reaction>
</comment>
<evidence type="ECO:0000256" key="6">
    <source>
        <dbReference type="ARBA" id="ARBA00048462"/>
    </source>
</evidence>
<evidence type="ECO:0000256" key="8">
    <source>
        <dbReference type="PIRSR" id="PIRSR000446-1"/>
    </source>
</evidence>
<feature type="domain" description="Malonyl-CoA:ACP transacylase (MAT)" evidence="9">
    <location>
        <begin position="6"/>
        <end position="294"/>
    </location>
</feature>
<dbReference type="OrthoDB" id="9808564at2"/>
<evidence type="ECO:0000256" key="2">
    <source>
        <dbReference type="ARBA" id="ARBA00013258"/>
    </source>
</evidence>
<dbReference type="RefSeq" id="WP_120065610.1">
    <property type="nucleotide sequence ID" value="NZ_QZWH01000036.1"/>
</dbReference>
<dbReference type="PANTHER" id="PTHR42681:SF1">
    <property type="entry name" value="MALONYL-COA-ACYL CARRIER PROTEIN TRANSACYLASE, MITOCHONDRIAL"/>
    <property type="match status" value="1"/>
</dbReference>